<reference evidence="3" key="1">
    <citation type="submission" date="2016-08" db="EMBL/GenBank/DDBJ databases">
        <authorList>
            <person name="Merda D."/>
            <person name="Briand M."/>
            <person name="Taghouti G."/>
            <person name="Carrere S."/>
            <person name="Gouzy J."/>
            <person name="Portier P."/>
            <person name="Jacques M.-A."/>
            <person name="Fischer-Le Saux M."/>
        </authorList>
    </citation>
    <scope>NUCLEOTIDE SEQUENCE [LARGE SCALE GENOMIC DNA]</scope>
    <source>
        <strain evidence="3">CFBP1156</strain>
    </source>
</reference>
<dbReference type="GO" id="GO:0016747">
    <property type="term" value="F:acyltransferase activity, transferring groups other than amino-acyl groups"/>
    <property type="evidence" value="ECO:0007669"/>
    <property type="project" value="InterPro"/>
</dbReference>
<protein>
    <submittedName>
        <fullName evidence="2">N-acetyltransferase</fullName>
    </submittedName>
</protein>
<comment type="caution">
    <text evidence="2">The sequence shown here is derived from an EMBL/GenBank/DDBJ whole genome shotgun (WGS) entry which is preliminary data.</text>
</comment>
<name>A0A2S7EYG2_9XANT</name>
<dbReference type="SUPFAM" id="SSF55729">
    <property type="entry name" value="Acyl-CoA N-acyltransferases (Nat)"/>
    <property type="match status" value="1"/>
</dbReference>
<dbReference type="AlphaFoldDB" id="A0A2S7EYG2"/>
<dbReference type="Proteomes" id="UP000238261">
    <property type="component" value="Unassembled WGS sequence"/>
</dbReference>
<organism evidence="2 3">
    <name type="scientific">Xanthomonas hyacinthi</name>
    <dbReference type="NCBI Taxonomy" id="56455"/>
    <lineage>
        <taxon>Bacteria</taxon>
        <taxon>Pseudomonadati</taxon>
        <taxon>Pseudomonadota</taxon>
        <taxon>Gammaproteobacteria</taxon>
        <taxon>Lysobacterales</taxon>
        <taxon>Lysobacteraceae</taxon>
        <taxon>Xanthomonas</taxon>
    </lineage>
</organism>
<dbReference type="Gene3D" id="3.40.630.30">
    <property type="match status" value="1"/>
</dbReference>
<keyword evidence="3" id="KW-1185">Reference proteome</keyword>
<dbReference type="InterPro" id="IPR051531">
    <property type="entry name" value="N-acetyltransferase"/>
</dbReference>
<evidence type="ECO:0000313" key="2">
    <source>
        <dbReference type="EMBL" id="PPU98189.1"/>
    </source>
</evidence>
<feature type="domain" description="N-acetyltransferase" evidence="1">
    <location>
        <begin position="32"/>
        <end position="189"/>
    </location>
</feature>
<dbReference type="EMBL" id="MDEG01000005">
    <property type="protein sequence ID" value="PPU98189.1"/>
    <property type="molecule type" value="Genomic_DNA"/>
</dbReference>
<gene>
    <name evidence="2" type="ORF">XhyaCFBP1156_08260</name>
</gene>
<dbReference type="InterPro" id="IPR000182">
    <property type="entry name" value="GNAT_dom"/>
</dbReference>
<dbReference type="Pfam" id="PF13302">
    <property type="entry name" value="Acetyltransf_3"/>
    <property type="match status" value="1"/>
</dbReference>
<dbReference type="PROSITE" id="PS51186">
    <property type="entry name" value="GNAT"/>
    <property type="match status" value="1"/>
</dbReference>
<dbReference type="OrthoDB" id="9798081at2"/>
<proteinExistence type="predicted"/>
<dbReference type="PANTHER" id="PTHR43792">
    <property type="entry name" value="GNAT FAMILY, PUTATIVE (AFU_ORTHOLOGUE AFUA_3G00765)-RELATED-RELATED"/>
    <property type="match status" value="1"/>
</dbReference>
<dbReference type="RefSeq" id="WP_053057106.1">
    <property type="nucleotide sequence ID" value="NZ_MDEG01000005.1"/>
</dbReference>
<dbReference type="PANTHER" id="PTHR43792:SF1">
    <property type="entry name" value="N-ACETYLTRANSFERASE DOMAIN-CONTAINING PROTEIN"/>
    <property type="match status" value="1"/>
</dbReference>
<accession>A0A2S7EYG2</accession>
<dbReference type="InterPro" id="IPR016181">
    <property type="entry name" value="Acyl_CoA_acyltransferase"/>
</dbReference>
<evidence type="ECO:0000259" key="1">
    <source>
        <dbReference type="PROSITE" id="PS51186"/>
    </source>
</evidence>
<keyword evidence="2" id="KW-0808">Transferase</keyword>
<sequence>MMAFIDEQRNRSRGQMNRAFTIAIPYLQSERLTLREYRLKDFDAFADHLADPESAAHLALVDREAAWRIFSSQAGLWLLQGAGWWAVEVRQTGRLVGNVGAFFREGATTMELGWNTYRALWGRGFASEAAAIVLDYALEVRREPKIRALIDPGNTSSLRVAQRLGLMYEAETELYGKAIGCYTRARKLGCSE</sequence>
<evidence type="ECO:0000313" key="3">
    <source>
        <dbReference type="Proteomes" id="UP000238261"/>
    </source>
</evidence>